<evidence type="ECO:0000256" key="5">
    <source>
        <dbReference type="ARBA" id="ARBA00037974"/>
    </source>
</evidence>
<dbReference type="RefSeq" id="WP_169938330.1">
    <property type="nucleotide sequence ID" value="NZ_CP012545.1"/>
</dbReference>
<dbReference type="InterPro" id="IPR015422">
    <property type="entry name" value="PyrdxlP-dep_Trfase_small"/>
</dbReference>
<dbReference type="NCBIfam" id="TIGR04350">
    <property type="entry name" value="C_S_lyase_PatB"/>
    <property type="match status" value="1"/>
</dbReference>
<proteinExistence type="inferred from homology"/>
<dbReference type="Proteomes" id="UP000650616">
    <property type="component" value="Unassembled WGS sequence"/>
</dbReference>
<dbReference type="InterPro" id="IPR015424">
    <property type="entry name" value="PyrdxlP-dep_Trfase"/>
</dbReference>
<name>A0AAW3ZSJ3_9BACT</name>
<sequence length="388" mass="43848">MKYDFDTLVDRSGTNSSKWRTNGDELPMWVADMDFKAAPEILSAIQKRLDNGVFGYSYIPNEWNEAICSWWQRRHGVKFEPNSMMFCTGIVPAMSSAVRKFTSVGDKVVVQAPVYHLFFNCITNNGRQVLSNDLVYENGEYCIDFDDLEEKLSDPLTTMMLLCNPQNPAGKIWSKTDLARIGELCYKYGVLVLSDEIHCDLTDPGKSYVPFASINEICAQNSITCVSATKAFNIAGLQTSAVIVPNKTLRVRMNRALNTDEVAEANAFAITATIAAFNEGEAWLDELNRYVYENKLLVKEFIERENLPIRLVPSDATYLLWLDCSKICENSSEFTKFLREKAGLWLNDGNAYRGGKCFVRMNIATQKERVLEGLRRLKAGVLAYQNAK</sequence>
<dbReference type="Gene3D" id="3.90.1150.10">
    <property type="entry name" value="Aspartate Aminotransferase, domain 1"/>
    <property type="match status" value="1"/>
</dbReference>
<feature type="domain" description="Aminotransferase class I/classII large" evidence="6">
    <location>
        <begin position="36"/>
        <end position="375"/>
    </location>
</feature>
<evidence type="ECO:0000256" key="1">
    <source>
        <dbReference type="ARBA" id="ARBA00001933"/>
    </source>
</evidence>
<comment type="cofactor">
    <cofactor evidence="1">
        <name>pyridoxal 5'-phosphate</name>
        <dbReference type="ChEBI" id="CHEBI:597326"/>
    </cofactor>
</comment>
<reference evidence="7 10" key="2">
    <citation type="submission" date="2020-10" db="EMBL/GenBank/DDBJ databases">
        <title>Campylobacter californiensis sp. nov. isolated from cattle and feral swine in California.</title>
        <authorList>
            <person name="Miller W.G."/>
        </authorList>
    </citation>
    <scope>NUCLEOTIDE SEQUENCE [LARGE SCALE GENOMIC DNA]</scope>
    <source>
        <strain evidence="7 10">RM12919</strain>
    </source>
</reference>
<dbReference type="AlphaFoldDB" id="A0AAW3ZSJ3"/>
<evidence type="ECO:0000256" key="4">
    <source>
        <dbReference type="ARBA" id="ARBA00023239"/>
    </source>
</evidence>
<evidence type="ECO:0000313" key="8">
    <source>
        <dbReference type="EMBL" id="MBE3608224.1"/>
    </source>
</evidence>
<dbReference type="EMBL" id="LIWG01000006">
    <property type="protein sequence ID" value="MBE3608224.1"/>
    <property type="molecule type" value="Genomic_DNA"/>
</dbReference>
<evidence type="ECO:0000256" key="3">
    <source>
        <dbReference type="ARBA" id="ARBA00022898"/>
    </source>
</evidence>
<dbReference type="EMBL" id="JADBHS010000011">
    <property type="protein sequence ID" value="MBE2986735.1"/>
    <property type="molecule type" value="Genomic_DNA"/>
</dbReference>
<evidence type="ECO:0000313" key="9">
    <source>
        <dbReference type="Proteomes" id="UP000650616"/>
    </source>
</evidence>
<protein>
    <recommendedName>
        <fullName evidence="2">cysteine-S-conjugate beta-lyase</fullName>
        <ecNumber evidence="2">4.4.1.13</ecNumber>
    </recommendedName>
</protein>
<dbReference type="InterPro" id="IPR027619">
    <property type="entry name" value="C-S_lyase_PatB-like"/>
</dbReference>
<dbReference type="GO" id="GO:0047804">
    <property type="term" value="F:cysteine-S-conjugate beta-lyase activity"/>
    <property type="evidence" value="ECO:0007669"/>
    <property type="project" value="UniProtKB-EC"/>
</dbReference>
<keyword evidence="3" id="KW-0663">Pyridoxal phosphate</keyword>
<reference evidence="8 9" key="1">
    <citation type="submission" date="2015-08" db="EMBL/GenBank/DDBJ databases">
        <title>Comparative genomics of the Campylobacter concisus group.</title>
        <authorList>
            <person name="Yee E."/>
            <person name="Chapman M.H."/>
            <person name="Huynh S."/>
            <person name="Bono J.L."/>
            <person name="On S.L."/>
            <person name="St Leger J."/>
            <person name="Foster G."/>
            <person name="Parker C.T."/>
            <person name="Miller W.G."/>
        </authorList>
    </citation>
    <scope>NUCLEOTIDE SEQUENCE [LARGE SCALE GENOMIC DNA]</scope>
    <source>
        <strain evidence="8 9">RM9337</strain>
    </source>
</reference>
<dbReference type="InterPro" id="IPR004839">
    <property type="entry name" value="Aminotransferase_I/II_large"/>
</dbReference>
<dbReference type="PANTHER" id="PTHR43525:SF1">
    <property type="entry name" value="PROTEIN MALY"/>
    <property type="match status" value="1"/>
</dbReference>
<keyword evidence="8" id="KW-0032">Aminotransferase</keyword>
<dbReference type="Gene3D" id="3.40.640.10">
    <property type="entry name" value="Type I PLP-dependent aspartate aminotransferase-like (Major domain)"/>
    <property type="match status" value="1"/>
</dbReference>
<evidence type="ECO:0000313" key="7">
    <source>
        <dbReference type="EMBL" id="MBE2986735.1"/>
    </source>
</evidence>
<evidence type="ECO:0000259" key="6">
    <source>
        <dbReference type="Pfam" id="PF00155"/>
    </source>
</evidence>
<dbReference type="CDD" id="cd00609">
    <property type="entry name" value="AAT_like"/>
    <property type="match status" value="1"/>
</dbReference>
<comment type="caution">
    <text evidence="8">The sequence shown here is derived from an EMBL/GenBank/DDBJ whole genome shotgun (WGS) entry which is preliminary data.</text>
</comment>
<evidence type="ECO:0000313" key="10">
    <source>
        <dbReference type="Proteomes" id="UP001318760"/>
    </source>
</evidence>
<comment type="similarity">
    <text evidence="5">Belongs to the class-II pyridoxal-phosphate-dependent aminotransferase family. MalY/PatB cystathionine beta-lyase subfamily.</text>
</comment>
<keyword evidence="8" id="KW-0808">Transferase</keyword>
<dbReference type="EC" id="4.4.1.13" evidence="2"/>
<evidence type="ECO:0000256" key="2">
    <source>
        <dbReference type="ARBA" id="ARBA00012224"/>
    </source>
</evidence>
<accession>A0AAW3ZSJ3</accession>
<dbReference type="Pfam" id="PF00155">
    <property type="entry name" value="Aminotran_1_2"/>
    <property type="match status" value="1"/>
</dbReference>
<dbReference type="SUPFAM" id="SSF53383">
    <property type="entry name" value="PLP-dependent transferases"/>
    <property type="match status" value="1"/>
</dbReference>
<keyword evidence="9" id="KW-1185">Reference proteome</keyword>
<dbReference type="Proteomes" id="UP001318760">
    <property type="component" value="Unassembled WGS sequence"/>
</dbReference>
<dbReference type="InterPro" id="IPR051798">
    <property type="entry name" value="Class-II_PLP-Dep_Aminotrans"/>
</dbReference>
<dbReference type="GO" id="GO:0008483">
    <property type="term" value="F:transaminase activity"/>
    <property type="evidence" value="ECO:0007669"/>
    <property type="project" value="UniProtKB-KW"/>
</dbReference>
<organism evidence="8 9">
    <name type="scientific">Campylobacter californiensis</name>
    <dbReference type="NCBI Taxonomy" id="1032243"/>
    <lineage>
        <taxon>Bacteria</taxon>
        <taxon>Pseudomonadati</taxon>
        <taxon>Campylobacterota</taxon>
        <taxon>Epsilonproteobacteria</taxon>
        <taxon>Campylobacterales</taxon>
        <taxon>Campylobacteraceae</taxon>
        <taxon>Campylobacter</taxon>
    </lineage>
</organism>
<dbReference type="GO" id="GO:0030170">
    <property type="term" value="F:pyridoxal phosphate binding"/>
    <property type="evidence" value="ECO:0007669"/>
    <property type="project" value="InterPro"/>
</dbReference>
<gene>
    <name evidence="7" type="ORF">CCAL12919_06270</name>
    <name evidence="8" type="ORF">CCAL9337_05750</name>
</gene>
<dbReference type="InterPro" id="IPR015421">
    <property type="entry name" value="PyrdxlP-dep_Trfase_major"/>
</dbReference>
<keyword evidence="4" id="KW-0456">Lyase</keyword>
<dbReference type="PANTHER" id="PTHR43525">
    <property type="entry name" value="PROTEIN MALY"/>
    <property type="match status" value="1"/>
</dbReference>